<dbReference type="GO" id="GO:0005886">
    <property type="term" value="C:plasma membrane"/>
    <property type="evidence" value="ECO:0007669"/>
    <property type="project" value="TreeGrafter"/>
</dbReference>
<feature type="domain" description="Major facilitator superfamily (MFS) profile" evidence="6">
    <location>
        <begin position="72"/>
        <end position="539"/>
    </location>
</feature>
<evidence type="ECO:0000256" key="5">
    <source>
        <dbReference type="SAM" id="Phobius"/>
    </source>
</evidence>
<evidence type="ECO:0000256" key="3">
    <source>
        <dbReference type="ARBA" id="ARBA00022989"/>
    </source>
</evidence>
<feature type="transmembrane region" description="Helical" evidence="5">
    <location>
        <begin position="71"/>
        <end position="89"/>
    </location>
</feature>
<dbReference type="OrthoDB" id="2585655at2759"/>
<proteinExistence type="predicted"/>
<feature type="transmembrane region" description="Helical" evidence="5">
    <location>
        <begin position="163"/>
        <end position="187"/>
    </location>
</feature>
<evidence type="ECO:0000259" key="6">
    <source>
        <dbReference type="PROSITE" id="PS50850"/>
    </source>
</evidence>
<evidence type="ECO:0000256" key="4">
    <source>
        <dbReference type="ARBA" id="ARBA00023136"/>
    </source>
</evidence>
<evidence type="ECO:0000256" key="1">
    <source>
        <dbReference type="ARBA" id="ARBA00004141"/>
    </source>
</evidence>
<feature type="transmembrane region" description="Helical" evidence="5">
    <location>
        <begin position="199"/>
        <end position="221"/>
    </location>
</feature>
<comment type="caution">
    <text evidence="7">The sequence shown here is derived from an EMBL/GenBank/DDBJ whole genome shotgun (WGS) entry which is preliminary data.</text>
</comment>
<dbReference type="Gene3D" id="1.20.1720.10">
    <property type="entry name" value="Multidrug resistance protein D"/>
    <property type="match status" value="1"/>
</dbReference>
<dbReference type="Pfam" id="PF07690">
    <property type="entry name" value="MFS_1"/>
    <property type="match status" value="1"/>
</dbReference>
<dbReference type="PANTHER" id="PTHR23502:SF5">
    <property type="entry name" value="QUINIDINE RESISTANCE PROTEIN 3"/>
    <property type="match status" value="1"/>
</dbReference>
<feature type="transmembrane region" description="Helical" evidence="5">
    <location>
        <begin position="421"/>
        <end position="441"/>
    </location>
</feature>
<organism evidence="7">
    <name type="scientific">Psilocybe cubensis</name>
    <name type="common">Psychedelic mushroom</name>
    <name type="synonym">Stropharia cubensis</name>
    <dbReference type="NCBI Taxonomy" id="181762"/>
    <lineage>
        <taxon>Eukaryota</taxon>
        <taxon>Fungi</taxon>
        <taxon>Dikarya</taxon>
        <taxon>Basidiomycota</taxon>
        <taxon>Agaricomycotina</taxon>
        <taxon>Agaricomycetes</taxon>
        <taxon>Agaricomycetidae</taxon>
        <taxon>Agaricales</taxon>
        <taxon>Agaricineae</taxon>
        <taxon>Strophariaceae</taxon>
        <taxon>Psilocybe</taxon>
    </lineage>
</organism>
<dbReference type="InterPro" id="IPR020846">
    <property type="entry name" value="MFS_dom"/>
</dbReference>
<dbReference type="GO" id="GO:0022857">
    <property type="term" value="F:transmembrane transporter activity"/>
    <property type="evidence" value="ECO:0007669"/>
    <property type="project" value="InterPro"/>
</dbReference>
<gene>
    <name evidence="7" type="ORF">JR316_011936</name>
</gene>
<keyword evidence="3 5" id="KW-1133">Transmembrane helix</keyword>
<feature type="transmembrane region" description="Helical" evidence="5">
    <location>
        <begin position="516"/>
        <end position="535"/>
    </location>
</feature>
<sequence>MPIKQSNSITQVPAMATVEPARPPLVKSATVASMALSTTSTVVVPPVPTFDIEHMPVENDPRTWSSLRKNCILFLIAVAAMVAALAANIQNPAVEQMEAELPATPAQFSLSISMFILVQGLMPVIWSSISEVKGRKLVYSLSLALFALGSIVVALSQHIGPVIGFRCLQAAGSSAVMAIGAASLADIFEPEERGRKMGIYYVAPLLGPALGPIFGGILTTIWSWRAIFWFLAILCGTCLIAFVLFFHDTFRPERSLTYQNVLKQRLYAAAISGDLIKGKPSPMVGKVVQANKSDINVIDIEKTTVKTEENTQDFNELPKITLTLRDVNPLKPMWLVLRRPNNFLILLTSGLLYAFGFQLSYATSRRLGDTYGYSPLKIGLVTISYGAGSVMGSLLGGRWSDRQLRLIREANGGKAYAEMRLKSTLPGLIMLPCIVLGFGWLCDKIHNVVAISFFLFFGGFVYIWIYSSTLAYVVDANVGRSSTAVAANSCFRGIFAFIGTEVAVPLQSGVGDGLMYTIWTGILLLNSAIVVLVWLKGTKWRENAEAREKRHAARFDTATFSSTRSSTPPNWYAKLSFPLT</sequence>
<feature type="transmembrane region" description="Helical" evidence="5">
    <location>
        <begin position="138"/>
        <end position="157"/>
    </location>
</feature>
<dbReference type="SUPFAM" id="SSF103473">
    <property type="entry name" value="MFS general substrate transporter"/>
    <property type="match status" value="1"/>
</dbReference>
<feature type="transmembrane region" description="Helical" evidence="5">
    <location>
        <begin position="382"/>
        <end position="400"/>
    </location>
</feature>
<feature type="transmembrane region" description="Helical" evidence="5">
    <location>
        <begin position="447"/>
        <end position="473"/>
    </location>
</feature>
<dbReference type="InterPro" id="IPR036259">
    <property type="entry name" value="MFS_trans_sf"/>
</dbReference>
<dbReference type="InterPro" id="IPR011701">
    <property type="entry name" value="MFS"/>
</dbReference>
<dbReference type="PANTHER" id="PTHR23502">
    <property type="entry name" value="MAJOR FACILITATOR SUPERFAMILY"/>
    <property type="match status" value="1"/>
</dbReference>
<name>A0A8H8CFL4_PSICU</name>
<feature type="transmembrane region" description="Helical" evidence="5">
    <location>
        <begin position="485"/>
        <end position="504"/>
    </location>
</feature>
<protein>
    <recommendedName>
        <fullName evidence="6">Major facilitator superfamily (MFS) profile domain-containing protein</fullName>
    </recommendedName>
</protein>
<reference evidence="7" key="1">
    <citation type="submission" date="2021-02" db="EMBL/GenBank/DDBJ databases">
        <title>Psilocybe cubensis genome.</title>
        <authorList>
            <person name="Mckernan K.J."/>
            <person name="Crawford S."/>
            <person name="Trippe A."/>
            <person name="Kane L.T."/>
            <person name="Mclaughlin S."/>
        </authorList>
    </citation>
    <scope>NUCLEOTIDE SEQUENCE [LARGE SCALE GENOMIC DNA]</scope>
    <source>
        <strain evidence="7">MGC-MH-2018</strain>
    </source>
</reference>
<evidence type="ECO:0000313" key="7">
    <source>
        <dbReference type="EMBL" id="KAG5163069.1"/>
    </source>
</evidence>
<accession>A0A8H8CFL4</accession>
<dbReference type="PROSITE" id="PS50850">
    <property type="entry name" value="MFS"/>
    <property type="match status" value="1"/>
</dbReference>
<evidence type="ECO:0000256" key="2">
    <source>
        <dbReference type="ARBA" id="ARBA00022692"/>
    </source>
</evidence>
<feature type="transmembrane region" description="Helical" evidence="5">
    <location>
        <begin position="343"/>
        <end position="362"/>
    </location>
</feature>
<dbReference type="AlphaFoldDB" id="A0A8H8CFL4"/>
<feature type="transmembrane region" description="Helical" evidence="5">
    <location>
        <begin position="109"/>
        <end position="126"/>
    </location>
</feature>
<dbReference type="EMBL" id="JAFIQS010000016">
    <property type="protein sequence ID" value="KAG5163069.1"/>
    <property type="molecule type" value="Genomic_DNA"/>
</dbReference>
<keyword evidence="4 5" id="KW-0472">Membrane</keyword>
<keyword evidence="2 5" id="KW-0812">Transmembrane</keyword>
<feature type="transmembrane region" description="Helical" evidence="5">
    <location>
        <begin position="227"/>
        <end position="246"/>
    </location>
</feature>
<comment type="subcellular location">
    <subcellularLocation>
        <location evidence="1">Membrane</location>
        <topology evidence="1">Multi-pass membrane protein</topology>
    </subcellularLocation>
</comment>
<dbReference type="Gene3D" id="1.20.1250.20">
    <property type="entry name" value="MFS general substrate transporter like domains"/>
    <property type="match status" value="1"/>
</dbReference>